<name>A0ACC2JAK0_9PEZI</name>
<proteinExistence type="predicted"/>
<sequence length="564" mass="60597">MVETTSEPQPPKLGLSQQTSVEGASVADSPDDVKFKPTWRILSIFVVLILLSFLSALDASIIATSLPTITREIGGQDVYVWIANSYLFAATIPQPFYGQIANVFGRRNPFFVSLVLFLLGSGLAGGAHNAATLIAARVIQGLGSGGIYVLPEIIMCDVVPPRHRGPYLSALLSTAALATTIGPIIGGAIAQANWRWVFWINLPIVGVAIIAMAILLRVTYRRSQTWRDALLRVDFLGNAIFIPSMISLFFGLIMGGNNTAGFAWSSFCVIVPLVLGTLGWIAFHIHQASPLCREPSMPPRLFKHRTSIAGFLMIFLASSYSQAASFFLPIYFQAVKGSTPLMSGVQYLPYTIAILILAGISAGFLSKTGHYRPIHWAGWALGAVGAGLLSTLNEKSSTGAWIGFQVIAAGGVAFVFTVSLPSTLAALEESDVAVATGTYAFLRTFGLVWGVTISSVTFNSQVNVHLNTITDVSVRQLLANGAAYTFASGDGSGHIGDLPEPSKTQVVDVYVLAMRVVWLVFVGISAAGFFLTFLERHIDLRKNHRTEFGLAEKKTSVDTEADEK</sequence>
<evidence type="ECO:0000313" key="2">
    <source>
        <dbReference type="Proteomes" id="UP001153332"/>
    </source>
</evidence>
<keyword evidence="2" id="KW-1185">Reference proteome</keyword>
<dbReference type="Proteomes" id="UP001153332">
    <property type="component" value="Unassembled WGS sequence"/>
</dbReference>
<evidence type="ECO:0000313" key="1">
    <source>
        <dbReference type="EMBL" id="KAJ8124409.1"/>
    </source>
</evidence>
<accession>A0ACC2JAK0</accession>
<reference evidence="1" key="1">
    <citation type="submission" date="2022-12" db="EMBL/GenBank/DDBJ databases">
        <title>Genome Sequence of Lasiodiplodia mahajangana.</title>
        <authorList>
            <person name="Buettner E."/>
        </authorList>
    </citation>
    <scope>NUCLEOTIDE SEQUENCE</scope>
    <source>
        <strain evidence="1">VT137</strain>
    </source>
</reference>
<gene>
    <name evidence="1" type="ORF">O1611_g9231</name>
</gene>
<comment type="caution">
    <text evidence="1">The sequence shown here is derived from an EMBL/GenBank/DDBJ whole genome shotgun (WGS) entry which is preliminary data.</text>
</comment>
<protein>
    <submittedName>
        <fullName evidence="1">Uncharacterized protein</fullName>
    </submittedName>
</protein>
<dbReference type="EMBL" id="JAPUUL010003045">
    <property type="protein sequence ID" value="KAJ8124409.1"/>
    <property type="molecule type" value="Genomic_DNA"/>
</dbReference>
<organism evidence="1 2">
    <name type="scientific">Lasiodiplodia mahajangana</name>
    <dbReference type="NCBI Taxonomy" id="1108764"/>
    <lineage>
        <taxon>Eukaryota</taxon>
        <taxon>Fungi</taxon>
        <taxon>Dikarya</taxon>
        <taxon>Ascomycota</taxon>
        <taxon>Pezizomycotina</taxon>
        <taxon>Dothideomycetes</taxon>
        <taxon>Dothideomycetes incertae sedis</taxon>
        <taxon>Botryosphaeriales</taxon>
        <taxon>Botryosphaeriaceae</taxon>
        <taxon>Lasiodiplodia</taxon>
    </lineage>
</organism>